<reference evidence="8 9" key="1">
    <citation type="submission" date="2019-01" db="EMBL/GenBank/DDBJ databases">
        <title>Novel species of Nocardioides.</title>
        <authorList>
            <person name="Liu Q."/>
            <person name="Xin Y.-H."/>
        </authorList>
    </citation>
    <scope>NUCLEOTIDE SEQUENCE [LARGE SCALE GENOMIC DNA]</scope>
    <source>
        <strain evidence="8 9">CGMCC 4.6875</strain>
    </source>
</reference>
<dbReference type="Gene3D" id="3.40.50.2300">
    <property type="match status" value="1"/>
</dbReference>
<evidence type="ECO:0000313" key="8">
    <source>
        <dbReference type="EMBL" id="RYC05036.1"/>
    </source>
</evidence>
<dbReference type="InterPro" id="IPR036196">
    <property type="entry name" value="Ptyr_pPase_sf"/>
</dbReference>
<dbReference type="PANTHER" id="PTHR11717">
    <property type="entry name" value="LOW MOLECULAR WEIGHT PROTEIN TYROSINE PHOSPHATASE"/>
    <property type="match status" value="1"/>
</dbReference>
<dbReference type="Proteomes" id="UP000293291">
    <property type="component" value="Unassembled WGS sequence"/>
</dbReference>
<sequence>MAGRRLRPRLPRRRLLERTRRLAHHHRRRLGRADRPALAGLTPVPVPTDLPAAREPGRYRIALVCLGNICRSPTAHVVLESRLADAGLDDRVEVASSGTGGWHVGNPMDPRAAATLTTAGYDPSRHRARQYDATWPEAYDLVLVMDEANLADVGGRTPRVGMFRDLDPVDPGGEVPDPYYGGDDGFEEVLAMVERTSDAIVAALPRALEGPA</sequence>
<dbReference type="GO" id="GO:0004725">
    <property type="term" value="F:protein tyrosine phosphatase activity"/>
    <property type="evidence" value="ECO:0007669"/>
    <property type="project" value="UniProtKB-EC"/>
</dbReference>
<gene>
    <name evidence="8" type="ORF">EUA07_00645</name>
</gene>
<comment type="similarity">
    <text evidence="1">Belongs to the low molecular weight phosphotyrosine protein phosphatase family.</text>
</comment>
<keyword evidence="9" id="KW-1185">Reference proteome</keyword>
<feature type="active site" evidence="5">
    <location>
        <position position="71"/>
    </location>
</feature>
<feature type="compositionally biased region" description="Basic residues" evidence="6">
    <location>
        <begin position="21"/>
        <end position="30"/>
    </location>
</feature>
<dbReference type="InterPro" id="IPR023485">
    <property type="entry name" value="Ptyr_pPase"/>
</dbReference>
<dbReference type="InterPro" id="IPR050438">
    <property type="entry name" value="LMW_PTPase"/>
</dbReference>
<dbReference type="CDD" id="cd16343">
    <property type="entry name" value="LMWPTP"/>
    <property type="match status" value="1"/>
</dbReference>
<keyword evidence="4" id="KW-0904">Protein phosphatase</keyword>
<dbReference type="EMBL" id="SDWU01000001">
    <property type="protein sequence ID" value="RYC05036.1"/>
    <property type="molecule type" value="Genomic_DNA"/>
</dbReference>
<evidence type="ECO:0000259" key="7">
    <source>
        <dbReference type="SMART" id="SM00226"/>
    </source>
</evidence>
<evidence type="ECO:0000256" key="4">
    <source>
        <dbReference type="ARBA" id="ARBA00022912"/>
    </source>
</evidence>
<evidence type="ECO:0000256" key="3">
    <source>
        <dbReference type="ARBA" id="ARBA00022801"/>
    </source>
</evidence>
<evidence type="ECO:0000313" key="9">
    <source>
        <dbReference type="Proteomes" id="UP000293291"/>
    </source>
</evidence>
<dbReference type="PRINTS" id="PR00719">
    <property type="entry name" value="LMWPTPASE"/>
</dbReference>
<feature type="active site" description="Proton donor" evidence="5">
    <location>
        <position position="177"/>
    </location>
</feature>
<evidence type="ECO:0000256" key="5">
    <source>
        <dbReference type="PIRSR" id="PIRSR617867-1"/>
    </source>
</evidence>
<accession>A0A4Q2SHT2</accession>
<feature type="active site" description="Nucleophile" evidence="5">
    <location>
        <position position="65"/>
    </location>
</feature>
<comment type="caution">
    <text evidence="8">The sequence shown here is derived from an EMBL/GenBank/DDBJ whole genome shotgun (WGS) entry which is preliminary data.</text>
</comment>
<feature type="domain" description="Phosphotyrosine protein phosphatase I" evidence="7">
    <location>
        <begin position="59"/>
        <end position="203"/>
    </location>
</feature>
<dbReference type="PANTHER" id="PTHR11717:SF7">
    <property type="entry name" value="LOW MOLECULAR WEIGHT PHOSPHOTYROSINE PROTEIN PHOSPHATASE"/>
    <property type="match status" value="1"/>
</dbReference>
<dbReference type="SUPFAM" id="SSF52788">
    <property type="entry name" value="Phosphotyrosine protein phosphatases I"/>
    <property type="match status" value="1"/>
</dbReference>
<dbReference type="InterPro" id="IPR017867">
    <property type="entry name" value="Tyr_phospatase_low_mol_wt"/>
</dbReference>
<organism evidence="8 9">
    <name type="scientific">Nocardioides ganghwensis</name>
    <dbReference type="NCBI Taxonomy" id="252230"/>
    <lineage>
        <taxon>Bacteria</taxon>
        <taxon>Bacillati</taxon>
        <taxon>Actinomycetota</taxon>
        <taxon>Actinomycetes</taxon>
        <taxon>Propionibacteriales</taxon>
        <taxon>Nocardioidaceae</taxon>
        <taxon>Nocardioides</taxon>
    </lineage>
</organism>
<dbReference type="Pfam" id="PF01451">
    <property type="entry name" value="LMWPc"/>
    <property type="match status" value="1"/>
</dbReference>
<evidence type="ECO:0000256" key="2">
    <source>
        <dbReference type="ARBA" id="ARBA00013064"/>
    </source>
</evidence>
<name>A0A4Q2SHT2_9ACTN</name>
<evidence type="ECO:0000256" key="1">
    <source>
        <dbReference type="ARBA" id="ARBA00011063"/>
    </source>
</evidence>
<protein>
    <recommendedName>
        <fullName evidence="2">protein-tyrosine-phosphatase</fullName>
        <ecNumber evidence="2">3.1.3.48</ecNumber>
    </recommendedName>
</protein>
<dbReference type="SMART" id="SM00226">
    <property type="entry name" value="LMWPc"/>
    <property type="match status" value="1"/>
</dbReference>
<feature type="region of interest" description="Disordered" evidence="6">
    <location>
        <begin position="19"/>
        <end position="50"/>
    </location>
</feature>
<keyword evidence="3" id="KW-0378">Hydrolase</keyword>
<dbReference type="EC" id="3.1.3.48" evidence="2"/>
<evidence type="ECO:0000256" key="6">
    <source>
        <dbReference type="SAM" id="MobiDB-lite"/>
    </source>
</evidence>
<proteinExistence type="inferred from homology"/>
<dbReference type="OrthoDB" id="9784339at2"/>
<dbReference type="AlphaFoldDB" id="A0A4Q2SHT2"/>